<dbReference type="InterPro" id="IPR020422">
    <property type="entry name" value="TYR_PHOSPHATASE_DUAL_dom"/>
</dbReference>
<evidence type="ECO:0000256" key="1">
    <source>
        <dbReference type="ARBA" id="ARBA00022801"/>
    </source>
</evidence>
<dbReference type="InterPro" id="IPR016130">
    <property type="entry name" value="Tyr_Pase_AS"/>
</dbReference>
<dbReference type="SUPFAM" id="SSF52799">
    <property type="entry name" value="(Phosphotyrosine protein) phosphatases II"/>
    <property type="match status" value="1"/>
</dbReference>
<organism evidence="4">
    <name type="scientific">Oscillatoriales cyanobacterium SpSt-418</name>
    <dbReference type="NCBI Taxonomy" id="2282169"/>
    <lineage>
        <taxon>Bacteria</taxon>
        <taxon>Bacillati</taxon>
        <taxon>Cyanobacteriota</taxon>
        <taxon>Cyanophyceae</taxon>
        <taxon>Oscillatoriophycideae</taxon>
        <taxon>Oscillatoriales</taxon>
    </lineage>
</organism>
<evidence type="ECO:0000259" key="2">
    <source>
        <dbReference type="PROSITE" id="PS50054"/>
    </source>
</evidence>
<dbReference type="PROSITE" id="PS50056">
    <property type="entry name" value="TYR_PHOSPHATASE_2"/>
    <property type="match status" value="1"/>
</dbReference>
<comment type="caution">
    <text evidence="4">The sequence shown here is derived from an EMBL/GenBank/DDBJ whole genome shotgun (WGS) entry which is preliminary data.</text>
</comment>
<feature type="domain" description="Tyrosine-protein phosphatase" evidence="2">
    <location>
        <begin position="8"/>
        <end position="151"/>
    </location>
</feature>
<dbReference type="PANTHER" id="PTHR46274">
    <property type="entry name" value="PHOSPHATIDYLINOSITOL PHOSPHATASE"/>
    <property type="match status" value="1"/>
</dbReference>
<dbReference type="AlphaFoldDB" id="A0A7C3PF17"/>
<name>A0A7C3PF17_9CYAN</name>
<keyword evidence="1" id="KW-0378">Hydrolase</keyword>
<gene>
    <name evidence="4" type="ORF">ENR64_13035</name>
</gene>
<evidence type="ECO:0000259" key="3">
    <source>
        <dbReference type="PROSITE" id="PS50056"/>
    </source>
</evidence>
<dbReference type="GO" id="GO:0016787">
    <property type="term" value="F:hydrolase activity"/>
    <property type="evidence" value="ECO:0007669"/>
    <property type="project" value="UniProtKB-KW"/>
</dbReference>
<dbReference type="PANTHER" id="PTHR46274:SF6">
    <property type="entry name" value="TYR_PHOSPHATASE_2 DOMAIN-CONTAINING PROTEIN"/>
    <property type="match status" value="1"/>
</dbReference>
<dbReference type="PROSITE" id="PS00383">
    <property type="entry name" value="TYR_PHOSPHATASE_1"/>
    <property type="match status" value="1"/>
</dbReference>
<evidence type="ECO:0000313" key="4">
    <source>
        <dbReference type="EMBL" id="HFM98653.1"/>
    </source>
</evidence>
<dbReference type="InterPro" id="IPR029021">
    <property type="entry name" value="Prot-tyrosine_phosphatase-like"/>
</dbReference>
<protein>
    <submittedName>
        <fullName evidence="4">Protein phosphatase</fullName>
    </submittedName>
</protein>
<accession>A0A7C3PF17</accession>
<proteinExistence type="predicted"/>
<dbReference type="Pfam" id="PF22785">
    <property type="entry name" value="Tc-R-P"/>
    <property type="match status" value="1"/>
</dbReference>
<sequence length="158" mass="17243">MDQLISENLWWVIPGKLAGVRKPTADEILELKTAGVGAIVSVMDDPTNLDLYEQVGLPHCWLPTKGGTPPSLEQIQELQDFVDEQNGLGHGVAIHCTNGRRRTGTMLAAYLIQSGLTFDQAMQRLLIAKPDVDLRDAQVNFLQSLVTNSVPDEVPPSA</sequence>
<feature type="domain" description="Tyrosine specific protein phosphatases" evidence="3">
    <location>
        <begin position="72"/>
        <end position="140"/>
    </location>
</feature>
<dbReference type="PROSITE" id="PS50054">
    <property type="entry name" value="TYR_PHOSPHATASE_DUAL"/>
    <property type="match status" value="1"/>
</dbReference>
<dbReference type="Gene3D" id="3.90.190.10">
    <property type="entry name" value="Protein tyrosine phosphatase superfamily"/>
    <property type="match status" value="1"/>
</dbReference>
<dbReference type="FunFam" id="3.90.190.10:FF:000157">
    <property type="entry name" value="Protein-tyrosine phosphatase"/>
    <property type="match status" value="1"/>
</dbReference>
<dbReference type="EMBL" id="DSRU01000191">
    <property type="protein sequence ID" value="HFM98653.1"/>
    <property type="molecule type" value="Genomic_DNA"/>
</dbReference>
<dbReference type="InterPro" id="IPR000387">
    <property type="entry name" value="Tyr_Pase_dom"/>
</dbReference>
<reference evidence="4" key="1">
    <citation type="journal article" date="2020" name="mSystems">
        <title>Genome- and Community-Level Interaction Insights into Carbon Utilization and Element Cycling Functions of Hydrothermarchaeota in Hydrothermal Sediment.</title>
        <authorList>
            <person name="Zhou Z."/>
            <person name="Liu Y."/>
            <person name="Xu W."/>
            <person name="Pan J."/>
            <person name="Luo Z.H."/>
            <person name="Li M."/>
        </authorList>
    </citation>
    <scope>NUCLEOTIDE SEQUENCE [LARGE SCALE GENOMIC DNA]</scope>
    <source>
        <strain evidence="4">SpSt-418</strain>
    </source>
</reference>